<organism evidence="1 2">
    <name type="scientific">Danio rerio</name>
    <name type="common">Zebrafish</name>
    <name type="synonym">Brachydanio rerio</name>
    <dbReference type="NCBI Taxonomy" id="7955"/>
    <lineage>
        <taxon>Eukaryota</taxon>
        <taxon>Metazoa</taxon>
        <taxon>Chordata</taxon>
        <taxon>Craniata</taxon>
        <taxon>Vertebrata</taxon>
        <taxon>Euteleostomi</taxon>
        <taxon>Actinopterygii</taxon>
        <taxon>Neopterygii</taxon>
        <taxon>Teleostei</taxon>
        <taxon>Ostariophysi</taxon>
        <taxon>Cypriniformes</taxon>
        <taxon>Danionidae</taxon>
        <taxon>Danioninae</taxon>
        <taxon>Danio</taxon>
    </lineage>
</organism>
<accession>A0AC58IG29</accession>
<keyword evidence="1" id="KW-1185">Reference proteome</keyword>
<gene>
    <name evidence="2" type="primary">LOC110438293</name>
</gene>
<evidence type="ECO:0000313" key="2">
    <source>
        <dbReference type="RefSeq" id="XP_073793179.1"/>
    </source>
</evidence>
<protein>
    <submittedName>
        <fullName evidence="2">Uncharacterized protein</fullName>
    </submittedName>
</protein>
<proteinExistence type="predicted"/>
<dbReference type="RefSeq" id="XP_073793179.1">
    <property type="nucleotide sequence ID" value="XM_073937078.1"/>
</dbReference>
<reference evidence="2" key="1">
    <citation type="submission" date="2025-08" db="UniProtKB">
        <authorList>
            <consortium name="RefSeq"/>
        </authorList>
    </citation>
    <scope>IDENTIFICATION</scope>
    <source>
        <strain evidence="2">Tuebingen</strain>
        <tissue evidence="2">Fibroblasts and whole tissue</tissue>
    </source>
</reference>
<sequence length="299" mass="32778">MLNLVLFYSLLFNHLVGVFGDAVKSVPVMEGDSVTLHTDTQLQADEDINWRFGPNKCIIAEIKNGTVSFSTHDILEGFRDRLKLSNKTGSLTITNIRNTDAGVYELRRRNICRFNISVYARLPVPVISKDSSLNPSSSSSASTCVLLCSVVNVSAELSFDSVSLSWYKGNGLLSSMRVSSHRIGLLLPLDCINGSYSCVVAYSFTSRTTHLTNPELCQACTNSLIMLISAAAGSLLFLVVAIGIFCICRKHRKTHQEGKGQCHEGEKEVVYAEPMFFKREALESGVKQEAVFAGAALKH</sequence>
<evidence type="ECO:0000313" key="1">
    <source>
        <dbReference type="Proteomes" id="UP000000437"/>
    </source>
</evidence>
<name>A0AC58IG29_DANRE</name>
<dbReference type="Proteomes" id="UP000000437">
    <property type="component" value="Chromosome 22"/>
</dbReference>